<feature type="domain" description="Glycosyltransferase 2-like" evidence="1">
    <location>
        <begin position="6"/>
        <end position="171"/>
    </location>
</feature>
<dbReference type="Pfam" id="PF00535">
    <property type="entry name" value="Glycos_transf_2"/>
    <property type="match status" value="1"/>
</dbReference>
<dbReference type="Gene3D" id="3.90.550.10">
    <property type="entry name" value="Spore Coat Polysaccharide Biosynthesis Protein SpsA, Chain A"/>
    <property type="match status" value="1"/>
</dbReference>
<organism evidence="2 3">
    <name type="scientific">Candidatus Enterococcus lowellii</name>
    <dbReference type="NCBI Taxonomy" id="2230877"/>
    <lineage>
        <taxon>Bacteria</taxon>
        <taxon>Bacillati</taxon>
        <taxon>Bacillota</taxon>
        <taxon>Bacilli</taxon>
        <taxon>Lactobacillales</taxon>
        <taxon>Enterococcaceae</taxon>
        <taxon>Enterococcus</taxon>
    </lineage>
</organism>
<sequence length="287" mass="32643">MKIALAIPTYNAGEQFKEVLNLINKQASQIDYKLVVDSSSTDNTLDIAGNYGFNTKIISKSDFSHGGTRTEIAKKLFKLDYKYLIFMTQDVFLQSEALKNIIEYIKVHDAAVVRGKQEVDLNKGNLFEYFARNQNYGEKNLLYTKSDIAEKGIDTIFTSDAFAIYDLEKLSTVGYFGTSGNVSEDMFAAHKLIQNGYSIGYCSKAKVFHTHNYTIKQEYNRYIPIGNFYKEQHEWISKYGKTNQKGIMLVLNEMKFLVLNGKIYLIPTAVLRNAAKLIGFQIGKRGK</sequence>
<evidence type="ECO:0000313" key="2">
    <source>
        <dbReference type="EMBL" id="WYJ78337.1"/>
    </source>
</evidence>
<evidence type="ECO:0000313" key="3">
    <source>
        <dbReference type="Proteomes" id="UP000664701"/>
    </source>
</evidence>
<dbReference type="CDD" id="cd00761">
    <property type="entry name" value="Glyco_tranf_GTA_type"/>
    <property type="match status" value="1"/>
</dbReference>
<proteinExistence type="predicted"/>
<name>A0ABZ2SS10_9ENTE</name>
<reference evidence="2 3" key="1">
    <citation type="submission" date="2021-03" db="EMBL/GenBank/DDBJ databases">
        <authorList>
            <person name="Gilmore M.S."/>
            <person name="Schwartzman J."/>
            <person name="Van Tyne D."/>
            <person name="Martin M."/>
            <person name="Earl A.M."/>
            <person name="Manson A.L."/>
            <person name="Straub T."/>
            <person name="Salamzade R."/>
            <person name="Saavedra J."/>
            <person name="Lebreton F."/>
            <person name="Prichula J."/>
            <person name="Schaufler K."/>
            <person name="Gaca A."/>
            <person name="Sgardioli B."/>
            <person name="Wagenaar J."/>
            <person name="Strong T."/>
        </authorList>
    </citation>
    <scope>NUCLEOTIDE SEQUENCE [LARGE SCALE GENOMIC DNA]</scope>
    <source>
        <strain evidence="2 3">DIV2402</strain>
    </source>
</reference>
<protein>
    <submittedName>
        <fullName evidence="2">Rhamnosyltransferase</fullName>
    </submittedName>
</protein>
<evidence type="ECO:0000259" key="1">
    <source>
        <dbReference type="Pfam" id="PF00535"/>
    </source>
</evidence>
<dbReference type="SUPFAM" id="SSF53448">
    <property type="entry name" value="Nucleotide-diphospho-sugar transferases"/>
    <property type="match status" value="1"/>
</dbReference>
<reference evidence="2 3" key="2">
    <citation type="submission" date="2024-03" db="EMBL/GenBank/DDBJ databases">
        <title>The Genome Sequence of Enterococcus sp. DIV2402.</title>
        <authorList>
            <consortium name="The Broad Institute Genomics Platform"/>
            <consortium name="The Broad Institute Microbial Omics Core"/>
            <consortium name="The Broad Institute Genomic Center for Infectious Diseases"/>
            <person name="Earl A."/>
            <person name="Manson A."/>
            <person name="Gilmore M."/>
            <person name="Schwartman J."/>
            <person name="Shea T."/>
            <person name="Abouelleil A."/>
            <person name="Cao P."/>
            <person name="Chapman S."/>
            <person name="Cusick C."/>
            <person name="Young S."/>
            <person name="Neafsey D."/>
            <person name="Nusbaum C."/>
            <person name="Birren B."/>
        </authorList>
    </citation>
    <scope>NUCLEOTIDE SEQUENCE [LARGE SCALE GENOMIC DNA]</scope>
    <source>
        <strain evidence="2 3">DIV2402</strain>
    </source>
</reference>
<accession>A0ABZ2SS10</accession>
<dbReference type="RefSeq" id="WP_207942077.1">
    <property type="nucleotide sequence ID" value="NZ_CP147251.1"/>
</dbReference>
<dbReference type="InterPro" id="IPR001173">
    <property type="entry name" value="Glyco_trans_2-like"/>
</dbReference>
<dbReference type="InterPro" id="IPR029044">
    <property type="entry name" value="Nucleotide-diphossugar_trans"/>
</dbReference>
<dbReference type="Proteomes" id="UP000664701">
    <property type="component" value="Chromosome"/>
</dbReference>
<gene>
    <name evidence="2" type="ORF">DOK78_002994</name>
</gene>
<dbReference type="EMBL" id="CP147251">
    <property type="protein sequence ID" value="WYJ78337.1"/>
    <property type="molecule type" value="Genomic_DNA"/>
</dbReference>
<keyword evidence="3" id="KW-1185">Reference proteome</keyword>